<evidence type="ECO:0000313" key="3">
    <source>
        <dbReference type="Proteomes" id="UP000598174"/>
    </source>
</evidence>
<dbReference type="AlphaFoldDB" id="A0A919J7F3"/>
<reference evidence="2" key="1">
    <citation type="submission" date="2021-01" db="EMBL/GenBank/DDBJ databases">
        <title>Whole genome shotgun sequence of Actinoplanes ferrugineus NBRC 15555.</title>
        <authorList>
            <person name="Komaki H."/>
            <person name="Tamura T."/>
        </authorList>
    </citation>
    <scope>NUCLEOTIDE SEQUENCE</scope>
    <source>
        <strain evidence="2">NBRC 15555</strain>
    </source>
</reference>
<organism evidence="2 3">
    <name type="scientific">Paractinoplanes ferrugineus</name>
    <dbReference type="NCBI Taxonomy" id="113564"/>
    <lineage>
        <taxon>Bacteria</taxon>
        <taxon>Bacillati</taxon>
        <taxon>Actinomycetota</taxon>
        <taxon>Actinomycetes</taxon>
        <taxon>Micromonosporales</taxon>
        <taxon>Micromonosporaceae</taxon>
        <taxon>Paractinoplanes</taxon>
    </lineage>
</organism>
<feature type="chain" id="PRO_5037364305" evidence="1">
    <location>
        <begin position="30"/>
        <end position="253"/>
    </location>
</feature>
<comment type="caution">
    <text evidence="2">The sequence shown here is derived from an EMBL/GenBank/DDBJ whole genome shotgun (WGS) entry which is preliminary data.</text>
</comment>
<keyword evidence="3" id="KW-1185">Reference proteome</keyword>
<evidence type="ECO:0000313" key="2">
    <source>
        <dbReference type="EMBL" id="GIE11961.1"/>
    </source>
</evidence>
<keyword evidence="1" id="KW-0732">Signal</keyword>
<protein>
    <submittedName>
        <fullName evidence="2">Uncharacterized protein</fullName>
    </submittedName>
</protein>
<dbReference type="RefSeq" id="WP_203818464.1">
    <property type="nucleotide sequence ID" value="NZ_BAAABP010000038.1"/>
</dbReference>
<accession>A0A919J7F3</accession>
<gene>
    <name evidence="2" type="ORF">Afe05nite_38010</name>
</gene>
<evidence type="ECO:0000256" key="1">
    <source>
        <dbReference type="SAM" id="SignalP"/>
    </source>
</evidence>
<feature type="signal peptide" evidence="1">
    <location>
        <begin position="1"/>
        <end position="29"/>
    </location>
</feature>
<dbReference type="Proteomes" id="UP000598174">
    <property type="component" value="Unassembled WGS sequence"/>
</dbReference>
<proteinExistence type="predicted"/>
<dbReference type="EMBL" id="BOMM01000035">
    <property type="protein sequence ID" value="GIE11961.1"/>
    <property type="molecule type" value="Genomic_DNA"/>
</dbReference>
<name>A0A919J7F3_9ACTN</name>
<sequence length="253" mass="25899">MTSVRHRALALLLAVAPAAALLTAAPAQAARSAALPTVKSVSTSKTSFVLSSKAGCSKVTFTAVLSAPMPTSGYLLSLVGIDLYAPGKSGDDTYAGTKLNRVGSSATYSGSLNFCGKYTPGAWRAEVYGAAVPNDADDESDIQQTNVVKVGISLKRPSTLSFNASPEPVKKGKKLTAAGTVKVDGKALSKATVQIYFKANGAKAYSLKGSATTNSKGAFTKKFTAAKTGTWKAVYAGNTTKNTAGATDAVKVK</sequence>